<evidence type="ECO:0000313" key="3">
    <source>
        <dbReference type="EMBL" id="GLI60837.1"/>
    </source>
</evidence>
<evidence type="ECO:0000259" key="2">
    <source>
        <dbReference type="Pfam" id="PF05548"/>
    </source>
</evidence>
<feature type="signal peptide" evidence="1">
    <location>
        <begin position="1"/>
        <end position="29"/>
    </location>
</feature>
<comment type="caution">
    <text evidence="3">The sequence shown here is derived from an EMBL/GenBank/DDBJ whole genome shotgun (WGS) entry which is preliminary data.</text>
</comment>
<keyword evidence="4" id="KW-1185">Reference proteome</keyword>
<organism evidence="3 4">
    <name type="scientific">Volvox africanus</name>
    <dbReference type="NCBI Taxonomy" id="51714"/>
    <lineage>
        <taxon>Eukaryota</taxon>
        <taxon>Viridiplantae</taxon>
        <taxon>Chlorophyta</taxon>
        <taxon>core chlorophytes</taxon>
        <taxon>Chlorophyceae</taxon>
        <taxon>CS clade</taxon>
        <taxon>Chlamydomonadales</taxon>
        <taxon>Volvocaceae</taxon>
        <taxon>Volvox</taxon>
    </lineage>
</organism>
<dbReference type="Proteomes" id="UP001165090">
    <property type="component" value="Unassembled WGS sequence"/>
</dbReference>
<keyword evidence="1" id="KW-0732">Signal</keyword>
<evidence type="ECO:0000313" key="4">
    <source>
        <dbReference type="Proteomes" id="UP001165090"/>
    </source>
</evidence>
<accession>A0ABQ5RTE8</accession>
<dbReference type="EMBL" id="BSDZ01000008">
    <property type="protein sequence ID" value="GLI60837.1"/>
    <property type="molecule type" value="Genomic_DNA"/>
</dbReference>
<gene>
    <name evidence="3" type="ORF">VaNZ11_003045</name>
</gene>
<evidence type="ECO:0000256" key="1">
    <source>
        <dbReference type="SAM" id="SignalP"/>
    </source>
</evidence>
<name>A0ABQ5RTE8_9CHLO</name>
<feature type="non-terminal residue" evidence="3">
    <location>
        <position position="223"/>
    </location>
</feature>
<protein>
    <recommendedName>
        <fullName evidence="2">Peptidase M11 gametolysin domain-containing protein</fullName>
    </recommendedName>
</protein>
<proteinExistence type="predicted"/>
<feature type="domain" description="Peptidase M11 gametolysin" evidence="2">
    <location>
        <begin position="147"/>
        <end position="215"/>
    </location>
</feature>
<dbReference type="Pfam" id="PF05548">
    <property type="entry name" value="Peptidase_M11"/>
    <property type="match status" value="1"/>
</dbReference>
<reference evidence="3 4" key="1">
    <citation type="journal article" date="2023" name="IScience">
        <title>Expanded male sex-determining region conserved during the evolution of homothallism in the green alga Volvox.</title>
        <authorList>
            <person name="Yamamoto K."/>
            <person name="Matsuzaki R."/>
            <person name="Mahakham W."/>
            <person name="Heman W."/>
            <person name="Sekimoto H."/>
            <person name="Kawachi M."/>
            <person name="Minakuchi Y."/>
            <person name="Toyoda A."/>
            <person name="Nozaki H."/>
        </authorList>
    </citation>
    <scope>NUCLEOTIDE SEQUENCE [LARGE SCALE GENOMIC DNA]</scope>
    <source>
        <strain evidence="3 4">NIES-4468</strain>
    </source>
</reference>
<dbReference type="InterPro" id="IPR008752">
    <property type="entry name" value="Peptidase_M11"/>
</dbReference>
<sequence length="223" mass="23753">MSASAALPTRTRALILLAILSTCYPCAHAAEPQSPSSSNGTTVTGVVSMLRSSVPSGQDTLDVYLHQDDGRMYRLSFCNDVVSETDLASNARVTVTYNRIEDGVMYCCQKPTLVDNGKAVGGAGGPSAVRRELFGATITTPTRPSFLIYVVRMCGYSLGPVTTASKVYDFFFGNNSSLSGYYDTCSYNQVAVQPSQVKVVEGLEIPCSGTVTLPFSFPSGNSF</sequence>
<feature type="chain" id="PRO_5046221031" description="Peptidase M11 gametolysin domain-containing protein" evidence="1">
    <location>
        <begin position="30"/>
        <end position="223"/>
    </location>
</feature>